<dbReference type="EMBL" id="JAHQIW010006614">
    <property type="protein sequence ID" value="KAJ1369594.1"/>
    <property type="molecule type" value="Genomic_DNA"/>
</dbReference>
<protein>
    <submittedName>
        <fullName evidence="1">Uncharacterized protein</fullName>
    </submittedName>
</protein>
<evidence type="ECO:0000313" key="2">
    <source>
        <dbReference type="Proteomes" id="UP001196413"/>
    </source>
</evidence>
<sequence length="123" mass="13298">MFEEIPLKNVVIHVVRKEGASLRLIVCCNDGKDPPSCIIVGGTVTGICTVTMDNKKCSDPEGKITPVPSNVTSISGTLSTTNFIMTNWSRTMWQSIINRAVRMLAMRPFGSHFLSAVGTVVGN</sequence>
<comment type="caution">
    <text evidence="1">The sequence shown here is derived from an EMBL/GenBank/DDBJ whole genome shotgun (WGS) entry which is preliminary data.</text>
</comment>
<name>A0AAD5R508_PARTN</name>
<proteinExistence type="predicted"/>
<dbReference type="Proteomes" id="UP001196413">
    <property type="component" value="Unassembled WGS sequence"/>
</dbReference>
<accession>A0AAD5R508</accession>
<reference evidence="1" key="1">
    <citation type="submission" date="2021-06" db="EMBL/GenBank/DDBJ databases">
        <title>Parelaphostrongylus tenuis whole genome reference sequence.</title>
        <authorList>
            <person name="Garwood T.J."/>
            <person name="Larsen P.A."/>
            <person name="Fountain-Jones N.M."/>
            <person name="Garbe J.R."/>
            <person name="Macchietto M.G."/>
            <person name="Kania S.A."/>
            <person name="Gerhold R.W."/>
            <person name="Richards J.E."/>
            <person name="Wolf T.M."/>
        </authorList>
    </citation>
    <scope>NUCLEOTIDE SEQUENCE</scope>
    <source>
        <strain evidence="1">MNPRO001-30</strain>
        <tissue evidence="1">Meninges</tissue>
    </source>
</reference>
<evidence type="ECO:0000313" key="1">
    <source>
        <dbReference type="EMBL" id="KAJ1369594.1"/>
    </source>
</evidence>
<dbReference type="AlphaFoldDB" id="A0AAD5R508"/>
<keyword evidence="2" id="KW-1185">Reference proteome</keyword>
<organism evidence="1 2">
    <name type="scientific">Parelaphostrongylus tenuis</name>
    <name type="common">Meningeal worm</name>
    <dbReference type="NCBI Taxonomy" id="148309"/>
    <lineage>
        <taxon>Eukaryota</taxon>
        <taxon>Metazoa</taxon>
        <taxon>Ecdysozoa</taxon>
        <taxon>Nematoda</taxon>
        <taxon>Chromadorea</taxon>
        <taxon>Rhabditida</taxon>
        <taxon>Rhabditina</taxon>
        <taxon>Rhabditomorpha</taxon>
        <taxon>Strongyloidea</taxon>
        <taxon>Metastrongylidae</taxon>
        <taxon>Parelaphostrongylus</taxon>
    </lineage>
</organism>
<gene>
    <name evidence="1" type="ORF">KIN20_031083</name>
</gene>